<dbReference type="VEuPathDB" id="VectorBase:CPIJ014217"/>
<dbReference type="InterPro" id="IPR001251">
    <property type="entry name" value="CRAL-TRIO_dom"/>
</dbReference>
<evidence type="ECO:0000259" key="1">
    <source>
        <dbReference type="PROSITE" id="PS50191"/>
    </source>
</evidence>
<accession>B0X3S4</accession>
<sequence>MQVALEAGMDEPRTQLNGSIVLLDMDGLSLTQILQFTPRFAAMAVEWVQECTAMRLKAIHIVNNSYLFNMLFTIFKPFLSDKLRKRIIFHNKDWRSLTSHVDPACLRPRYGGTLDAPDFEGNLVGELLVMYMKDFELVDINANREKKMQEIYECYFYAYCSGGSSGQDHQFKSQCAQIQESDNFLKSNQDRQWNGYPNDLVGQREDNGQFELCDEDEESFVELAECYDEDQERCSEPGEIRLDGSFLRSYDESGKNNVQKN</sequence>
<dbReference type="PANTHER" id="PTHR10174:SF38">
    <property type="entry name" value="HL01515P"/>
    <property type="match status" value="1"/>
</dbReference>
<organism>
    <name type="scientific">Culex quinquefasciatus</name>
    <name type="common">Southern house mosquito</name>
    <name type="synonym">Culex pungens</name>
    <dbReference type="NCBI Taxonomy" id="7176"/>
    <lineage>
        <taxon>Eukaryota</taxon>
        <taxon>Metazoa</taxon>
        <taxon>Ecdysozoa</taxon>
        <taxon>Arthropoda</taxon>
        <taxon>Hexapoda</taxon>
        <taxon>Insecta</taxon>
        <taxon>Pterygota</taxon>
        <taxon>Neoptera</taxon>
        <taxon>Endopterygota</taxon>
        <taxon>Diptera</taxon>
        <taxon>Nematocera</taxon>
        <taxon>Culicoidea</taxon>
        <taxon>Culicidae</taxon>
        <taxon>Culicinae</taxon>
        <taxon>Culicini</taxon>
        <taxon>Culex</taxon>
        <taxon>Culex</taxon>
    </lineage>
</organism>
<evidence type="ECO:0000313" key="2">
    <source>
        <dbReference type="EMBL" id="EDS40001.1"/>
    </source>
</evidence>
<dbReference type="Gene3D" id="3.40.525.10">
    <property type="entry name" value="CRAL-TRIO lipid binding domain"/>
    <property type="match status" value="1"/>
</dbReference>
<reference evidence="2" key="1">
    <citation type="submission" date="2007-03" db="EMBL/GenBank/DDBJ databases">
        <title>Annotation of Culex pipiens quinquefasciatus.</title>
        <authorList>
            <consortium name="The Broad Institute Genome Sequencing Platform"/>
            <person name="Atkinson P.W."/>
            <person name="Hemingway J."/>
            <person name="Christensen B.M."/>
            <person name="Higgs S."/>
            <person name="Kodira C."/>
            <person name="Hannick L."/>
            <person name="Megy K."/>
            <person name="O'Leary S."/>
            <person name="Pearson M."/>
            <person name="Haas B.J."/>
            <person name="Mauceli E."/>
            <person name="Wortman J.R."/>
            <person name="Lee N.H."/>
            <person name="Guigo R."/>
            <person name="Stanke M."/>
            <person name="Alvarado L."/>
            <person name="Amedeo P."/>
            <person name="Antoine C.H."/>
            <person name="Arensburger P."/>
            <person name="Bidwell S.L."/>
            <person name="Crawford M."/>
            <person name="Camaro F."/>
            <person name="Devon K."/>
            <person name="Engels R."/>
            <person name="Hammond M."/>
            <person name="Howarth C."/>
            <person name="Koehrsen M."/>
            <person name="Lawson D."/>
            <person name="Montgomery P."/>
            <person name="Nene V."/>
            <person name="Nusbaum C."/>
            <person name="Puiu D."/>
            <person name="Romero-Severson J."/>
            <person name="Severson D.W."/>
            <person name="Shumway M."/>
            <person name="Sisk P."/>
            <person name="Stolte C."/>
            <person name="Zeng Q."/>
            <person name="Eisenstadt E."/>
            <person name="Fraser-Liggett C."/>
            <person name="Strausberg R."/>
            <person name="Galagan J."/>
            <person name="Birren B."/>
            <person name="Collins F.H."/>
        </authorList>
    </citation>
    <scope>NUCLEOTIDE SEQUENCE [LARGE SCALE GENOMIC DNA]</scope>
    <source>
        <strain evidence="2">JHB</strain>
    </source>
</reference>
<dbReference type="GO" id="GO:0016020">
    <property type="term" value="C:membrane"/>
    <property type="evidence" value="ECO:0007669"/>
    <property type="project" value="TreeGrafter"/>
</dbReference>
<dbReference type="SUPFAM" id="SSF52087">
    <property type="entry name" value="CRAL/TRIO domain"/>
    <property type="match status" value="1"/>
</dbReference>
<dbReference type="KEGG" id="cqu:CpipJ_CPIJ014217"/>
<dbReference type="Pfam" id="PF00650">
    <property type="entry name" value="CRAL_TRIO"/>
    <property type="match status" value="1"/>
</dbReference>
<dbReference type="PROSITE" id="PS50191">
    <property type="entry name" value="CRAL_TRIO"/>
    <property type="match status" value="1"/>
</dbReference>
<dbReference type="OrthoDB" id="75724at2759"/>
<dbReference type="PRINTS" id="PR00180">
    <property type="entry name" value="CRETINALDHBP"/>
</dbReference>
<protein>
    <submittedName>
        <fullName evidence="2 3">CRAL/TRIO domain-containing protein</fullName>
    </submittedName>
</protein>
<reference evidence="3" key="2">
    <citation type="submission" date="2020-05" db="UniProtKB">
        <authorList>
            <consortium name="EnsemblMetazoa"/>
        </authorList>
    </citation>
    <scope>IDENTIFICATION</scope>
    <source>
        <strain evidence="3">JHB</strain>
    </source>
</reference>
<dbReference type="EMBL" id="DS232322">
    <property type="protein sequence ID" value="EDS40001.1"/>
    <property type="molecule type" value="Genomic_DNA"/>
</dbReference>
<dbReference type="VEuPathDB" id="VectorBase:CQUJHB017017"/>
<dbReference type="GO" id="GO:1902936">
    <property type="term" value="F:phosphatidylinositol bisphosphate binding"/>
    <property type="evidence" value="ECO:0007669"/>
    <property type="project" value="TreeGrafter"/>
</dbReference>
<dbReference type="PANTHER" id="PTHR10174">
    <property type="entry name" value="ALPHA-TOCOPHEROL TRANSFER PROTEIN-RELATED"/>
    <property type="match status" value="1"/>
</dbReference>
<dbReference type="Proteomes" id="UP000002320">
    <property type="component" value="Unassembled WGS sequence"/>
</dbReference>
<keyword evidence="4" id="KW-1185">Reference proteome</keyword>
<dbReference type="InParanoid" id="B0X3S4"/>
<dbReference type="EnsemblMetazoa" id="CPIJ014217-RA">
    <property type="protein sequence ID" value="CPIJ014217-PA"/>
    <property type="gene ID" value="CPIJ014217"/>
</dbReference>
<dbReference type="STRING" id="7176.B0X3S4"/>
<gene>
    <name evidence="3" type="primary">6047215</name>
    <name evidence="2" type="ORF">CpipJ_CPIJ014217</name>
</gene>
<evidence type="ECO:0000313" key="4">
    <source>
        <dbReference type="Proteomes" id="UP000002320"/>
    </source>
</evidence>
<name>B0X3S4_CULQU</name>
<evidence type="ECO:0000313" key="3">
    <source>
        <dbReference type="EnsemblMetazoa" id="CPIJ014217-PA"/>
    </source>
</evidence>
<proteinExistence type="predicted"/>
<dbReference type="eggNOG" id="KOG1471">
    <property type="taxonomic scope" value="Eukaryota"/>
</dbReference>
<dbReference type="AlphaFoldDB" id="B0X3S4"/>
<dbReference type="InterPro" id="IPR036865">
    <property type="entry name" value="CRAL-TRIO_dom_sf"/>
</dbReference>
<dbReference type="CDD" id="cd00170">
    <property type="entry name" value="SEC14"/>
    <property type="match status" value="1"/>
</dbReference>
<feature type="domain" description="CRAL-TRIO" evidence="1">
    <location>
        <begin position="1"/>
        <end position="118"/>
    </location>
</feature>
<dbReference type="HOGENOM" id="CLU_1066548_0_0_1"/>